<evidence type="ECO:0000259" key="12">
    <source>
        <dbReference type="PROSITE" id="PS51721"/>
    </source>
</evidence>
<feature type="binding site" evidence="10">
    <location>
        <position position="289"/>
    </location>
    <ligand>
        <name>Zn(2+)</name>
        <dbReference type="ChEBI" id="CHEBI:29105"/>
    </ligand>
</feature>
<dbReference type="GO" id="GO:0003924">
    <property type="term" value="F:GTPase activity"/>
    <property type="evidence" value="ECO:0007669"/>
    <property type="project" value="UniProtKB-UniRule"/>
</dbReference>
<feature type="domain" description="CP-type G" evidence="12">
    <location>
        <begin position="101"/>
        <end position="259"/>
    </location>
</feature>
<dbReference type="InterPro" id="IPR027417">
    <property type="entry name" value="P-loop_NTPase"/>
</dbReference>
<comment type="cofactor">
    <cofactor evidence="10">
        <name>Zn(2+)</name>
        <dbReference type="ChEBI" id="CHEBI:29105"/>
    </cofactor>
    <text evidence="10">Binds 1 zinc ion per subunit.</text>
</comment>
<evidence type="ECO:0000256" key="7">
    <source>
        <dbReference type="ARBA" id="ARBA00022833"/>
    </source>
</evidence>
<evidence type="ECO:0000256" key="3">
    <source>
        <dbReference type="ARBA" id="ARBA00022723"/>
    </source>
</evidence>
<gene>
    <name evidence="10 13" type="primary">rsgA</name>
    <name evidence="13" type="ORF">QJ522_06785</name>
</gene>
<dbReference type="Pfam" id="PF03193">
    <property type="entry name" value="RsgA_GTPase"/>
    <property type="match status" value="1"/>
</dbReference>
<reference evidence="13" key="1">
    <citation type="submission" date="2023-05" db="EMBL/GenBank/DDBJ databases">
        <title>Anaerotaeda fermentans gen. nov., sp. nov., a novel anaerobic planctomycete of the new family within the order Sedimentisphaerales isolated from Taman Peninsula, Russia.</title>
        <authorList>
            <person name="Khomyakova M.A."/>
            <person name="Merkel A.Y."/>
            <person name="Slobodkin A.I."/>
        </authorList>
    </citation>
    <scope>NUCLEOTIDE SEQUENCE</scope>
    <source>
        <strain evidence="13">M17dextr</strain>
    </source>
</reference>
<dbReference type="InterPro" id="IPR010914">
    <property type="entry name" value="RsgA_GTPase_dom"/>
</dbReference>
<feature type="binding site" evidence="10">
    <location>
        <begin position="202"/>
        <end position="210"/>
    </location>
    <ligand>
        <name>GTP</name>
        <dbReference type="ChEBI" id="CHEBI:37565"/>
    </ligand>
</feature>
<accession>A0AAW6TVS9</accession>
<feature type="binding site" evidence="10">
    <location>
        <position position="295"/>
    </location>
    <ligand>
        <name>Zn(2+)</name>
        <dbReference type="ChEBI" id="CHEBI:29105"/>
    </ligand>
</feature>
<dbReference type="GO" id="GO:0042274">
    <property type="term" value="P:ribosomal small subunit biogenesis"/>
    <property type="evidence" value="ECO:0007669"/>
    <property type="project" value="UniProtKB-UniRule"/>
</dbReference>
<keyword evidence="8 10" id="KW-0694">RNA-binding</keyword>
<dbReference type="NCBIfam" id="TIGR00157">
    <property type="entry name" value="ribosome small subunit-dependent GTPase A"/>
    <property type="match status" value="1"/>
</dbReference>
<evidence type="ECO:0000256" key="10">
    <source>
        <dbReference type="HAMAP-Rule" id="MF_01820"/>
    </source>
</evidence>
<dbReference type="PROSITE" id="PS51721">
    <property type="entry name" value="G_CP"/>
    <property type="match status" value="1"/>
</dbReference>
<dbReference type="CDD" id="cd01854">
    <property type="entry name" value="YjeQ_EngC"/>
    <property type="match status" value="1"/>
</dbReference>
<dbReference type="GO" id="GO:0005737">
    <property type="term" value="C:cytoplasm"/>
    <property type="evidence" value="ECO:0007669"/>
    <property type="project" value="UniProtKB-SubCell"/>
</dbReference>
<keyword evidence="14" id="KW-1185">Reference proteome</keyword>
<proteinExistence type="inferred from homology"/>
<evidence type="ECO:0000256" key="5">
    <source>
        <dbReference type="ARBA" id="ARBA00022741"/>
    </source>
</evidence>
<dbReference type="Proteomes" id="UP001431776">
    <property type="component" value="Unassembled WGS sequence"/>
</dbReference>
<comment type="subunit">
    <text evidence="10">Monomer. Associates with 30S ribosomal subunit, binds 16S rRNA.</text>
</comment>
<dbReference type="PROSITE" id="PS50936">
    <property type="entry name" value="ENGC_GTPASE"/>
    <property type="match status" value="1"/>
</dbReference>
<dbReference type="SUPFAM" id="SSF52540">
    <property type="entry name" value="P-loop containing nucleoside triphosphate hydrolases"/>
    <property type="match status" value="1"/>
</dbReference>
<evidence type="ECO:0000256" key="9">
    <source>
        <dbReference type="ARBA" id="ARBA00023134"/>
    </source>
</evidence>
<evidence type="ECO:0000256" key="6">
    <source>
        <dbReference type="ARBA" id="ARBA00022801"/>
    </source>
</evidence>
<keyword evidence="3 10" id="KW-0479">Metal-binding</keyword>
<dbReference type="Gene3D" id="3.40.50.300">
    <property type="entry name" value="P-loop containing nucleotide triphosphate hydrolases"/>
    <property type="match status" value="1"/>
</dbReference>
<sequence length="351" mass="38990">MRLGDLGFDEWFEAHAAELRLDGCGFARISAVDRGSYLIKDESREVPAELSGKLAYQIDRPVDLPCVGDWVTAQYCNNDTAAIIRRVFPRRTFLRRKTPGKDIAFQMIAANVDTAFVVQSCHFDFNPSRLERYLIMAADGQVEPIVILTKTDLVTQDELDRKLALVRSVTPARVIALSNVTGIGFDAFRQTVSSGKTYCLLGSSGVGKTTLINRLIGRDAFETKAVRSTGEGAHTTSRRQLVVLSQGAMLIDTPGMRELGIVGAGDGVNTGFEEFAELSAQCRYGNCSHEHEPGCAVRTAVEKGELDPGRYANYIKLKKESEHYEMSYRDKRKKDKAFGRFIKSAKKRMKD</sequence>
<dbReference type="AlphaFoldDB" id="A0AAW6TVS9"/>
<name>A0AAW6TVS9_9BACT</name>
<keyword evidence="2 10" id="KW-0690">Ribosome biogenesis</keyword>
<evidence type="ECO:0000256" key="1">
    <source>
        <dbReference type="ARBA" id="ARBA00022490"/>
    </source>
</evidence>
<evidence type="ECO:0000256" key="8">
    <source>
        <dbReference type="ARBA" id="ARBA00022884"/>
    </source>
</evidence>
<keyword evidence="1 10" id="KW-0963">Cytoplasm</keyword>
<comment type="similarity">
    <text evidence="10">Belongs to the TRAFAC class YlqF/YawG GTPase family. RsgA subfamily.</text>
</comment>
<dbReference type="Gene3D" id="1.10.40.50">
    <property type="entry name" value="Probable gtpase engc, domain 3"/>
    <property type="match status" value="1"/>
</dbReference>
<dbReference type="HAMAP" id="MF_01820">
    <property type="entry name" value="GTPase_RsgA"/>
    <property type="match status" value="1"/>
</dbReference>
<dbReference type="GO" id="GO:0005525">
    <property type="term" value="F:GTP binding"/>
    <property type="evidence" value="ECO:0007669"/>
    <property type="project" value="UniProtKB-UniRule"/>
</dbReference>
<keyword evidence="6 10" id="KW-0378">Hydrolase</keyword>
<dbReference type="PANTHER" id="PTHR32120">
    <property type="entry name" value="SMALL RIBOSOMAL SUBUNIT BIOGENESIS GTPASE RSGA"/>
    <property type="match status" value="1"/>
</dbReference>
<evidence type="ECO:0000256" key="2">
    <source>
        <dbReference type="ARBA" id="ARBA00022517"/>
    </source>
</evidence>
<protein>
    <recommendedName>
        <fullName evidence="10">Small ribosomal subunit biogenesis GTPase RsgA</fullName>
        <ecNumber evidence="10">3.6.1.-</ecNumber>
    </recommendedName>
</protein>
<keyword evidence="5 10" id="KW-0547">Nucleotide-binding</keyword>
<dbReference type="PANTHER" id="PTHR32120:SF10">
    <property type="entry name" value="SMALL RIBOSOMAL SUBUNIT BIOGENESIS GTPASE RSGA"/>
    <property type="match status" value="1"/>
</dbReference>
<keyword evidence="7 10" id="KW-0862">Zinc</keyword>
<feature type="binding site" evidence="10">
    <location>
        <position position="282"/>
    </location>
    <ligand>
        <name>Zn(2+)</name>
        <dbReference type="ChEBI" id="CHEBI:29105"/>
    </ligand>
</feature>
<dbReference type="RefSeq" id="WP_349244154.1">
    <property type="nucleotide sequence ID" value="NZ_JASCXX010000006.1"/>
</dbReference>
<dbReference type="GO" id="GO:0046872">
    <property type="term" value="F:metal ion binding"/>
    <property type="evidence" value="ECO:0007669"/>
    <property type="project" value="UniProtKB-KW"/>
</dbReference>
<organism evidence="13 14">
    <name type="scientific">Anaerobaca lacustris</name>
    <dbReference type="NCBI Taxonomy" id="3044600"/>
    <lineage>
        <taxon>Bacteria</taxon>
        <taxon>Pseudomonadati</taxon>
        <taxon>Planctomycetota</taxon>
        <taxon>Phycisphaerae</taxon>
        <taxon>Sedimentisphaerales</taxon>
        <taxon>Anaerobacaceae</taxon>
        <taxon>Anaerobaca</taxon>
    </lineage>
</organism>
<evidence type="ECO:0000259" key="11">
    <source>
        <dbReference type="PROSITE" id="PS50936"/>
    </source>
</evidence>
<dbReference type="EC" id="3.6.1.-" evidence="10"/>
<dbReference type="InterPro" id="IPR030378">
    <property type="entry name" value="G_CP_dom"/>
</dbReference>
<dbReference type="EMBL" id="JASCXX010000006">
    <property type="protein sequence ID" value="MDI6448745.1"/>
    <property type="molecule type" value="Genomic_DNA"/>
</dbReference>
<comment type="caution">
    <text evidence="13">The sequence shown here is derived from an EMBL/GenBank/DDBJ whole genome shotgun (WGS) entry which is preliminary data.</text>
</comment>
<evidence type="ECO:0000313" key="13">
    <source>
        <dbReference type="EMBL" id="MDI6448745.1"/>
    </source>
</evidence>
<dbReference type="GO" id="GO:0019843">
    <property type="term" value="F:rRNA binding"/>
    <property type="evidence" value="ECO:0007669"/>
    <property type="project" value="UniProtKB-KW"/>
</dbReference>
<comment type="subcellular location">
    <subcellularLocation>
        <location evidence="10">Cytoplasm</location>
    </subcellularLocation>
</comment>
<feature type="binding site" evidence="10">
    <location>
        <begin position="149"/>
        <end position="152"/>
    </location>
    <ligand>
        <name>GTP</name>
        <dbReference type="ChEBI" id="CHEBI:37565"/>
    </ligand>
</feature>
<feature type="binding site" evidence="10">
    <location>
        <position position="287"/>
    </location>
    <ligand>
        <name>Zn(2+)</name>
        <dbReference type="ChEBI" id="CHEBI:29105"/>
    </ligand>
</feature>
<evidence type="ECO:0000256" key="4">
    <source>
        <dbReference type="ARBA" id="ARBA00022730"/>
    </source>
</evidence>
<evidence type="ECO:0000313" key="14">
    <source>
        <dbReference type="Proteomes" id="UP001431776"/>
    </source>
</evidence>
<feature type="domain" description="EngC GTPase" evidence="11">
    <location>
        <begin position="110"/>
        <end position="257"/>
    </location>
</feature>
<keyword evidence="4 10" id="KW-0699">rRNA-binding</keyword>
<dbReference type="InterPro" id="IPR004881">
    <property type="entry name" value="Ribosome_biogen_GTPase_RsgA"/>
</dbReference>
<comment type="function">
    <text evidence="10">One of several proteins that assist in the late maturation steps of the functional core of the 30S ribosomal subunit. Helps release RbfA from mature subunits. May play a role in the assembly of ribosomal proteins into the subunit. Circularly permuted GTPase that catalyzes slow GTP hydrolysis, GTPase activity is stimulated by the 30S ribosomal subunit.</text>
</comment>
<keyword evidence="9 10" id="KW-0342">GTP-binding</keyword>